<reference evidence="4" key="1">
    <citation type="submission" date="2017-09" db="EMBL/GenBank/DDBJ databases">
        <title>Depth-based differentiation of microbial function through sediment-hosted aquifers and enrichment of novel symbionts in the deep terrestrial subsurface.</title>
        <authorList>
            <person name="Probst A.J."/>
            <person name="Ladd B."/>
            <person name="Jarett J.K."/>
            <person name="Geller-Mcgrath D.E."/>
            <person name="Sieber C.M.K."/>
            <person name="Emerson J.B."/>
            <person name="Anantharaman K."/>
            <person name="Thomas B.C."/>
            <person name="Malmstrom R."/>
            <person name="Stieglmeier M."/>
            <person name="Klingl A."/>
            <person name="Woyke T."/>
            <person name="Ryan C.M."/>
            <person name="Banfield J.F."/>
        </authorList>
    </citation>
    <scope>NUCLEOTIDE SEQUENCE [LARGE SCALE GENOMIC DNA]</scope>
</reference>
<protein>
    <submittedName>
        <fullName evidence="3">Uncharacterized protein</fullName>
    </submittedName>
</protein>
<name>A0A2M6W015_9BACT</name>
<keyword evidence="2" id="KW-0732">Signal</keyword>
<feature type="chain" id="PRO_5014656550" evidence="2">
    <location>
        <begin position="26"/>
        <end position="95"/>
    </location>
</feature>
<dbReference type="EMBL" id="PFBZ01000201">
    <property type="protein sequence ID" value="PIT86147.1"/>
    <property type="molecule type" value="Genomic_DNA"/>
</dbReference>
<sequence length="95" mass="9729">MKKFAFFAFAFAMLGSLLSMSPALAVIDGNDPLGLSSGRASGLGEGDVRDTAASIINIGLTLLGTIALVFTVYAGFLWMTAGGNDDQIGKAKGIL</sequence>
<comment type="caution">
    <text evidence="3">The sequence shown here is derived from an EMBL/GenBank/DDBJ whole genome shotgun (WGS) entry which is preliminary data.</text>
</comment>
<keyword evidence="1" id="KW-0812">Transmembrane</keyword>
<feature type="non-terminal residue" evidence="3">
    <location>
        <position position="95"/>
    </location>
</feature>
<feature type="transmembrane region" description="Helical" evidence="1">
    <location>
        <begin position="55"/>
        <end position="78"/>
    </location>
</feature>
<gene>
    <name evidence="3" type="ORF">COU33_04735</name>
</gene>
<evidence type="ECO:0000256" key="1">
    <source>
        <dbReference type="SAM" id="Phobius"/>
    </source>
</evidence>
<evidence type="ECO:0000256" key="2">
    <source>
        <dbReference type="SAM" id="SignalP"/>
    </source>
</evidence>
<organism evidence="3 4">
    <name type="scientific">Candidatus Magasanikbacteria bacterium CG10_big_fil_rev_8_21_14_0_10_43_6</name>
    <dbReference type="NCBI Taxonomy" id="1974650"/>
    <lineage>
        <taxon>Bacteria</taxon>
        <taxon>Candidatus Magasanikiibacteriota</taxon>
    </lineage>
</organism>
<keyword evidence="1" id="KW-1133">Transmembrane helix</keyword>
<evidence type="ECO:0000313" key="4">
    <source>
        <dbReference type="Proteomes" id="UP000229362"/>
    </source>
</evidence>
<feature type="signal peptide" evidence="2">
    <location>
        <begin position="1"/>
        <end position="25"/>
    </location>
</feature>
<keyword evidence="1" id="KW-0472">Membrane</keyword>
<proteinExistence type="predicted"/>
<dbReference type="AlphaFoldDB" id="A0A2M6W015"/>
<accession>A0A2M6W015</accession>
<evidence type="ECO:0000313" key="3">
    <source>
        <dbReference type="EMBL" id="PIT86147.1"/>
    </source>
</evidence>
<dbReference type="Proteomes" id="UP000229362">
    <property type="component" value="Unassembled WGS sequence"/>
</dbReference>